<dbReference type="GO" id="GO:0043041">
    <property type="term" value="P:amino acid activation for nonribosomal peptide biosynthetic process"/>
    <property type="evidence" value="ECO:0007669"/>
    <property type="project" value="TreeGrafter"/>
</dbReference>
<dbReference type="Pfam" id="PF00668">
    <property type="entry name" value="Condensation"/>
    <property type="match status" value="1"/>
</dbReference>
<keyword evidence="7" id="KW-1185">Reference proteome</keyword>
<proteinExistence type="predicted"/>
<keyword evidence="4" id="KW-0671">Queuosine biosynthesis</keyword>
<keyword evidence="2" id="KW-0596">Phosphopantetheine</keyword>
<dbReference type="InterPro" id="IPR010071">
    <property type="entry name" value="AA_adenyl_dom"/>
</dbReference>
<dbReference type="GO" id="GO:0031177">
    <property type="term" value="F:phosphopantetheine binding"/>
    <property type="evidence" value="ECO:0007669"/>
    <property type="project" value="InterPro"/>
</dbReference>
<dbReference type="InterPro" id="IPR000873">
    <property type="entry name" value="AMP-dep_synth/lig_dom"/>
</dbReference>
<evidence type="ECO:0000256" key="2">
    <source>
        <dbReference type="ARBA" id="ARBA00022450"/>
    </source>
</evidence>
<dbReference type="GO" id="GO:0003824">
    <property type="term" value="F:catalytic activity"/>
    <property type="evidence" value="ECO:0007669"/>
    <property type="project" value="InterPro"/>
</dbReference>
<dbReference type="OrthoDB" id="4317020at2"/>
<dbReference type="InterPro" id="IPR006162">
    <property type="entry name" value="Ppantetheine_attach_site"/>
</dbReference>
<dbReference type="InterPro" id="IPR018317">
    <property type="entry name" value="QueC"/>
</dbReference>
<organism evidence="6 7">
    <name type="scientific">Hyunsoonleella pacifica</name>
    <dbReference type="NCBI Taxonomy" id="1080224"/>
    <lineage>
        <taxon>Bacteria</taxon>
        <taxon>Pseudomonadati</taxon>
        <taxon>Bacteroidota</taxon>
        <taxon>Flavobacteriia</taxon>
        <taxon>Flavobacteriales</taxon>
        <taxon>Flavobacteriaceae</taxon>
    </lineage>
</organism>
<keyword evidence="3" id="KW-0597">Phosphoprotein</keyword>
<dbReference type="PROSITE" id="PS00455">
    <property type="entry name" value="AMP_BINDING"/>
    <property type="match status" value="1"/>
</dbReference>
<dbReference type="InterPro" id="IPR023213">
    <property type="entry name" value="CAT-like_dom_sf"/>
</dbReference>
<evidence type="ECO:0000313" key="7">
    <source>
        <dbReference type="Proteomes" id="UP000292372"/>
    </source>
</evidence>
<dbReference type="GO" id="GO:0005737">
    <property type="term" value="C:cytoplasm"/>
    <property type="evidence" value="ECO:0007669"/>
    <property type="project" value="TreeGrafter"/>
</dbReference>
<dbReference type="InterPro" id="IPR036736">
    <property type="entry name" value="ACP-like_sf"/>
</dbReference>
<dbReference type="PROSITE" id="PS00012">
    <property type="entry name" value="PHOSPHOPANTETHEINE"/>
    <property type="match status" value="1"/>
</dbReference>
<dbReference type="InterPro" id="IPR001242">
    <property type="entry name" value="Condensation_dom"/>
</dbReference>
<comment type="caution">
    <text evidence="6">The sequence shown here is derived from an EMBL/GenBank/DDBJ whole genome shotgun (WGS) entry which is preliminary data.</text>
</comment>
<dbReference type="SUPFAM" id="SSF52402">
    <property type="entry name" value="Adenine nucleotide alpha hydrolases-like"/>
    <property type="match status" value="1"/>
</dbReference>
<dbReference type="PIRSF" id="PIRSF001617">
    <property type="entry name" value="Alpha-AR"/>
    <property type="match status" value="1"/>
</dbReference>
<dbReference type="GO" id="GO:0044550">
    <property type="term" value="P:secondary metabolite biosynthetic process"/>
    <property type="evidence" value="ECO:0007669"/>
    <property type="project" value="TreeGrafter"/>
</dbReference>
<dbReference type="PANTHER" id="PTHR45527:SF1">
    <property type="entry name" value="FATTY ACID SYNTHASE"/>
    <property type="match status" value="1"/>
</dbReference>
<protein>
    <submittedName>
        <fullName evidence="6">Amino acid adenylation domain-containing protein</fullName>
    </submittedName>
</protein>
<dbReference type="PANTHER" id="PTHR45527">
    <property type="entry name" value="NONRIBOSOMAL PEPTIDE SYNTHETASE"/>
    <property type="match status" value="1"/>
</dbReference>
<comment type="cofactor">
    <cofactor evidence="1">
        <name>pantetheine 4'-phosphate</name>
        <dbReference type="ChEBI" id="CHEBI:47942"/>
    </cofactor>
</comment>
<dbReference type="Pfam" id="PF06508">
    <property type="entry name" value="QueC"/>
    <property type="match status" value="1"/>
</dbReference>
<gene>
    <name evidence="6" type="ORF">EYD46_01945</name>
</gene>
<accession>A0A4V2JBD5</accession>
<dbReference type="Gene3D" id="2.30.38.10">
    <property type="entry name" value="Luciferase, Domain 3"/>
    <property type="match status" value="1"/>
</dbReference>
<dbReference type="SMART" id="SM00823">
    <property type="entry name" value="PKS_PP"/>
    <property type="match status" value="1"/>
</dbReference>
<evidence type="ECO:0000259" key="5">
    <source>
        <dbReference type="PROSITE" id="PS50075"/>
    </source>
</evidence>
<dbReference type="PROSITE" id="PS50075">
    <property type="entry name" value="CARRIER"/>
    <property type="match status" value="1"/>
</dbReference>
<dbReference type="GO" id="GO:0008616">
    <property type="term" value="P:tRNA queuosine(34) biosynthetic process"/>
    <property type="evidence" value="ECO:0007669"/>
    <property type="project" value="UniProtKB-KW"/>
</dbReference>
<evidence type="ECO:0000256" key="1">
    <source>
        <dbReference type="ARBA" id="ARBA00001957"/>
    </source>
</evidence>
<dbReference type="Gene3D" id="3.30.559.10">
    <property type="entry name" value="Chloramphenicol acetyltransferase-like domain"/>
    <property type="match status" value="1"/>
</dbReference>
<dbReference type="EMBL" id="SIRS01000001">
    <property type="protein sequence ID" value="TBN18851.1"/>
    <property type="molecule type" value="Genomic_DNA"/>
</dbReference>
<dbReference type="Gene3D" id="3.40.50.620">
    <property type="entry name" value="HUPs"/>
    <property type="match status" value="1"/>
</dbReference>
<dbReference type="InterPro" id="IPR009081">
    <property type="entry name" value="PP-bd_ACP"/>
</dbReference>
<evidence type="ECO:0000313" key="6">
    <source>
        <dbReference type="EMBL" id="TBN18851.1"/>
    </source>
</evidence>
<dbReference type="InterPro" id="IPR045851">
    <property type="entry name" value="AMP-bd_C_sf"/>
</dbReference>
<reference evidence="6 7" key="1">
    <citation type="journal article" date="2015" name="Int. J. Syst. Evol. Microbiol.">
        <title>Hyunsoonleella pacifica sp. nov., isolated from seawater of South Pacific Gyre.</title>
        <authorList>
            <person name="Gao X."/>
            <person name="Zhang Z."/>
            <person name="Dai X."/>
            <person name="Zhang X.H."/>
        </authorList>
    </citation>
    <scope>NUCLEOTIDE SEQUENCE [LARGE SCALE GENOMIC DNA]</scope>
    <source>
        <strain evidence="6 7">SW033</strain>
    </source>
</reference>
<sequence>MDKSKIELLPLTKSQTSLWLTDKLHLNLPINNDPYAFYIKGEIDIKIFKLAFKELLGNTDVLRAIILEVDGKPYQKIAACLEEDLLYLDFEDKKLAEVEEWLRTKSKLVLDTSKKLFDSALIRLKNDDFIWYLNLHHLITDATSRTILFNRMSYIYEELLNFGTSSFTEEYKYNMFIDFEEKSRDQHKEKTKYWENKIKSFTDPPSFYGLKKVGNVTEKSHRIEVQLSKDDIDKLTKFSENPEIKIWNKDVTLLTVFASVLFSYLYRVSGQRKLIIGIPIHNRINKAFQETVGLFIEIFPLTVEIDENETFISLLKKIQLDTIHCFKNGLIGTSSANLSRSYNVILNYINSSYNNFANHETITRWIHPECSDPAHKLRFHIHDFNNTNQLNLIFDFNEDILVASTPETFLEHFENVFNAFLADINQPIDKPSIISKVEKSVFTETLIDTSPELQTVIDAFEDNVKTTPNAIALQFKSETLTYKALNKKANQLANYLIVKGAKVNDNVVVHSYRNSNYIISVLAILKIGGTFIPIASDQTKNRIDFILENCDCAFVLTQNELLKNFSEDIRIPIINLQEIGDDLANQSEENIDIIKNESTLAYVLYTSGSTGLPKGVLISNRALSNYIFWAKEHYGFSSKSVFALFTSIGFDLTITSTFLPLVSGGRMIVYEEDESGIDISVLNVIKDNLADTIKLTPSHLSLFQNKNLQDSNIKTMIVGGEDFKVNMGKAMKLTFGNDVKIFNEYGPTEATVGCIVSEFNPEKHKQSSIPIGLPITNMNAYILDEFNNLVPKGVVGELYLSGSSLASGYLGLDDLTTSKFIDNPFVQSTKMYKTGDLARINSKGEYEYLGRVDEQVKLRGYRIELPDIESNLLDFEGIDNCAVVLTENTKKQINDDEVFNCIECGLPSNYPQTDFDAHGVCNLCNAFKGYKNKAQKYFKTESELHSILTSRKGKSPSYDCLTLLSGGKDSTYILAQLVSMGLKVLAFTLDNGYISEQAKDNINRIVSKLGVDHIYGQTEHMNAIFVDSLYRHKNVCNGCFKTIYTLSTKIAMERQIPFIVTGLSRGQFFETRLTEELFWDEDLDVTKIDDTILEVRKLYHREEDAIKELLDVSIFEGDDIFETVQFVDFYRYSDVSLENMIKYLEEKVGWIRPTDTGRSTNCLINQVGIYVHKRQRGYSNYSFPYSWDVRLGHKTRDESLEEINEYIDEVEVKRIMAEIGYEEPIDIHNNQKLVAYYTGDKALMSQELKMYLSNKIPDYMIPSNFKYLEEIPLTKNGKIDKKTLRSLTTDQLELEVSYVAPRNEIEQLVESIWKEVLRLERIGVHDDFIALGGHSLAAIRVTSRINEELELNVPLNKIFNLPTIERYSEYIEDIITKLLNE</sequence>
<dbReference type="Proteomes" id="UP000292372">
    <property type="component" value="Unassembled WGS sequence"/>
</dbReference>
<evidence type="ECO:0000256" key="3">
    <source>
        <dbReference type="ARBA" id="ARBA00022553"/>
    </source>
</evidence>
<dbReference type="Gene3D" id="3.30.300.30">
    <property type="match status" value="2"/>
</dbReference>
<dbReference type="Pfam" id="PF00550">
    <property type="entry name" value="PP-binding"/>
    <property type="match status" value="1"/>
</dbReference>
<dbReference type="FunFam" id="1.10.1200.10:FF:000005">
    <property type="entry name" value="Nonribosomal peptide synthetase 1"/>
    <property type="match status" value="1"/>
</dbReference>
<dbReference type="FunFam" id="3.40.50.980:FF:000001">
    <property type="entry name" value="Non-ribosomal peptide synthetase"/>
    <property type="match status" value="1"/>
</dbReference>
<dbReference type="NCBIfam" id="TIGR01733">
    <property type="entry name" value="AA-adenyl-dom"/>
    <property type="match status" value="1"/>
</dbReference>
<dbReference type="SUPFAM" id="SSF52777">
    <property type="entry name" value="CoA-dependent acyltransferases"/>
    <property type="match status" value="2"/>
</dbReference>
<feature type="domain" description="Carrier" evidence="5">
    <location>
        <begin position="1300"/>
        <end position="1375"/>
    </location>
</feature>
<evidence type="ECO:0000256" key="4">
    <source>
        <dbReference type="ARBA" id="ARBA00022785"/>
    </source>
</evidence>
<dbReference type="Pfam" id="PF00501">
    <property type="entry name" value="AMP-binding"/>
    <property type="match status" value="1"/>
</dbReference>
<dbReference type="InterPro" id="IPR014729">
    <property type="entry name" value="Rossmann-like_a/b/a_fold"/>
</dbReference>
<dbReference type="InterPro" id="IPR020845">
    <property type="entry name" value="AMP-binding_CS"/>
</dbReference>
<dbReference type="SUPFAM" id="SSF47336">
    <property type="entry name" value="ACP-like"/>
    <property type="match status" value="1"/>
</dbReference>
<dbReference type="Gene3D" id="1.10.1200.10">
    <property type="entry name" value="ACP-like"/>
    <property type="match status" value="1"/>
</dbReference>
<dbReference type="Gene3D" id="3.30.559.30">
    <property type="entry name" value="Nonribosomal peptide synthetase, condensation domain"/>
    <property type="match status" value="1"/>
</dbReference>
<dbReference type="Gene3D" id="3.40.50.980">
    <property type="match status" value="2"/>
</dbReference>
<name>A0A4V2JBD5_9FLAO</name>
<dbReference type="RefSeq" id="WP_130935367.1">
    <property type="nucleotide sequence ID" value="NZ_BMEE01000001.1"/>
</dbReference>
<dbReference type="InterPro" id="IPR020806">
    <property type="entry name" value="PKS_PP-bd"/>
</dbReference>
<dbReference type="SUPFAM" id="SSF56801">
    <property type="entry name" value="Acetyl-CoA synthetase-like"/>
    <property type="match status" value="1"/>
</dbReference>